<gene>
    <name evidence="1" type="ORF">BCR26_07620</name>
</gene>
<sequence length="91" mass="10023">MAPDTPDIRAQLHTRGQEIAKGKGYVPGTREYSDFIKKYVQPRNVPPSVIEDAITKGVKTAGNQINTWKFETGDVTVIINDLGDVITVIPK</sequence>
<dbReference type="Proteomes" id="UP000095256">
    <property type="component" value="Unassembled WGS sequence"/>
</dbReference>
<organism evidence="1 2">
    <name type="scientific">Enterococcus rivorum</name>
    <dbReference type="NCBI Taxonomy" id="762845"/>
    <lineage>
        <taxon>Bacteria</taxon>
        <taxon>Bacillati</taxon>
        <taxon>Bacillota</taxon>
        <taxon>Bacilli</taxon>
        <taxon>Lactobacillales</taxon>
        <taxon>Enterococcaceae</taxon>
        <taxon>Enterococcus</taxon>
    </lineage>
</organism>
<protein>
    <submittedName>
        <fullName evidence="1">Uncharacterized protein</fullName>
    </submittedName>
</protein>
<evidence type="ECO:0000313" key="1">
    <source>
        <dbReference type="EMBL" id="OEH83892.1"/>
    </source>
</evidence>
<dbReference type="AlphaFoldDB" id="A0A1E5L160"/>
<accession>A0A1E5L160</accession>
<dbReference type="EMBL" id="MIEK01000002">
    <property type="protein sequence ID" value="OEH83892.1"/>
    <property type="molecule type" value="Genomic_DNA"/>
</dbReference>
<name>A0A1E5L160_9ENTE</name>
<comment type="caution">
    <text evidence="1">The sequence shown here is derived from an EMBL/GenBank/DDBJ whole genome shotgun (WGS) entry which is preliminary data.</text>
</comment>
<dbReference type="STRING" id="762845.BCR26_07620"/>
<proteinExistence type="predicted"/>
<evidence type="ECO:0000313" key="2">
    <source>
        <dbReference type="Proteomes" id="UP000095256"/>
    </source>
</evidence>
<reference evidence="1 2" key="1">
    <citation type="submission" date="2016-09" db="EMBL/GenBank/DDBJ databases">
        <authorList>
            <person name="Capua I."/>
            <person name="De Benedictis P."/>
            <person name="Joannis T."/>
            <person name="Lombin L.H."/>
            <person name="Cattoli G."/>
        </authorList>
    </citation>
    <scope>NUCLEOTIDE SEQUENCE [LARGE SCALE GENOMIC DNA]</scope>
    <source>
        <strain evidence="1 2">LMG 25899</strain>
    </source>
</reference>
<keyword evidence="2" id="KW-1185">Reference proteome</keyword>